<reference evidence="2" key="1">
    <citation type="submission" date="2025-08" db="UniProtKB">
        <authorList>
            <consortium name="RefSeq"/>
        </authorList>
    </citation>
    <scope>IDENTIFICATION</scope>
</reference>
<gene>
    <name evidence="2" type="primary">LOC113497929</name>
</gene>
<dbReference type="AlphaFoldDB" id="A0A7E5VYZ3"/>
<dbReference type="KEGG" id="tnl:113497929"/>
<dbReference type="RefSeq" id="XP_026733545.1">
    <property type="nucleotide sequence ID" value="XM_026877744.1"/>
</dbReference>
<dbReference type="OrthoDB" id="3265906at2759"/>
<evidence type="ECO:0000313" key="1">
    <source>
        <dbReference type="Proteomes" id="UP000322000"/>
    </source>
</evidence>
<keyword evidence="1" id="KW-1185">Reference proteome</keyword>
<dbReference type="GeneID" id="113497929"/>
<protein>
    <submittedName>
        <fullName evidence="2">Uncharacterized protein LOC113497929</fullName>
    </submittedName>
</protein>
<name>A0A7E5VYZ3_TRINI</name>
<dbReference type="Proteomes" id="UP000322000">
    <property type="component" value="Chromosome 10"/>
</dbReference>
<accession>A0A7E5VYZ3</accession>
<sequence length="229" mass="26117">MSLTKLLKAPIKLFRKEVITFLVIRRYDLSVFEDRLRYIAVKPSASMSVLRQKVWHILDLPDYCEEIIVLKSNSDTVVPLAELRHGNDPHHPFILEVWLPGKRKPSSTFIHNKLLTIGNGEDRIPSCNTGSSTNTICDGNLEAEGDIYGNCFSQSTLSNETLAMNKLHVSQHQKPATTFITDFRKWDNKLSGKKSRENFADILIRIQNDLNMLGNKLDSLLMKVEKTYS</sequence>
<evidence type="ECO:0000313" key="2">
    <source>
        <dbReference type="RefSeq" id="XP_026733545.1"/>
    </source>
</evidence>
<proteinExistence type="predicted"/>
<dbReference type="InParanoid" id="A0A7E5VYZ3"/>
<organism evidence="1 2">
    <name type="scientific">Trichoplusia ni</name>
    <name type="common">Cabbage looper</name>
    <dbReference type="NCBI Taxonomy" id="7111"/>
    <lineage>
        <taxon>Eukaryota</taxon>
        <taxon>Metazoa</taxon>
        <taxon>Ecdysozoa</taxon>
        <taxon>Arthropoda</taxon>
        <taxon>Hexapoda</taxon>
        <taxon>Insecta</taxon>
        <taxon>Pterygota</taxon>
        <taxon>Neoptera</taxon>
        <taxon>Endopterygota</taxon>
        <taxon>Lepidoptera</taxon>
        <taxon>Glossata</taxon>
        <taxon>Ditrysia</taxon>
        <taxon>Noctuoidea</taxon>
        <taxon>Noctuidae</taxon>
        <taxon>Plusiinae</taxon>
        <taxon>Trichoplusia</taxon>
    </lineage>
</organism>